<evidence type="ECO:0000313" key="10">
    <source>
        <dbReference type="Proteomes" id="UP000308267"/>
    </source>
</evidence>
<dbReference type="Proteomes" id="UP000308267">
    <property type="component" value="Unassembled WGS sequence"/>
</dbReference>
<dbReference type="Pfam" id="PF00046">
    <property type="entry name" value="Homeodomain"/>
    <property type="match status" value="1"/>
</dbReference>
<keyword evidence="2 5" id="KW-0238">DNA-binding</keyword>
<dbReference type="PANTHER" id="PTHR24339">
    <property type="entry name" value="HOMEOBOX PROTEIN EMX-RELATED"/>
    <property type="match status" value="1"/>
</dbReference>
<dbReference type="PRINTS" id="PR00031">
    <property type="entry name" value="HTHREPRESSR"/>
</dbReference>
<dbReference type="PROSITE" id="PS00027">
    <property type="entry name" value="HOMEOBOX_1"/>
    <property type="match status" value="1"/>
</dbReference>
<dbReference type="GO" id="GO:0000978">
    <property type="term" value="F:RNA polymerase II cis-regulatory region sequence-specific DNA binding"/>
    <property type="evidence" value="ECO:0007669"/>
    <property type="project" value="TreeGrafter"/>
</dbReference>
<accession>A0A4S2MDM8</accession>
<feature type="compositionally biased region" description="Polar residues" evidence="7">
    <location>
        <begin position="16"/>
        <end position="29"/>
    </location>
</feature>
<dbReference type="PANTHER" id="PTHR24339:SF28">
    <property type="entry name" value="E5-RELATED"/>
    <property type="match status" value="1"/>
</dbReference>
<dbReference type="Gene3D" id="1.10.10.60">
    <property type="entry name" value="Homeodomain-like"/>
    <property type="match status" value="1"/>
</dbReference>
<dbReference type="PRINTS" id="PR00024">
    <property type="entry name" value="HOMEOBOX"/>
</dbReference>
<comment type="caution">
    <text evidence="9">The sequence shown here is derived from an EMBL/GenBank/DDBJ whole genome shotgun (WGS) entry which is preliminary data.</text>
</comment>
<dbReference type="GO" id="GO:0000981">
    <property type="term" value="F:DNA-binding transcription factor activity, RNA polymerase II-specific"/>
    <property type="evidence" value="ECO:0007669"/>
    <property type="project" value="InterPro"/>
</dbReference>
<dbReference type="GO" id="GO:0005634">
    <property type="term" value="C:nucleus"/>
    <property type="evidence" value="ECO:0007669"/>
    <property type="project" value="UniProtKB-SubCell"/>
</dbReference>
<dbReference type="CDD" id="cd00086">
    <property type="entry name" value="homeodomain"/>
    <property type="match status" value="1"/>
</dbReference>
<dbReference type="FunFam" id="1.10.10.60:FF:000081">
    <property type="entry name" value="Empty spiracles homeobox 2"/>
    <property type="match status" value="1"/>
</dbReference>
<evidence type="ECO:0000259" key="8">
    <source>
        <dbReference type="PROSITE" id="PS50071"/>
    </source>
</evidence>
<evidence type="ECO:0000313" key="9">
    <source>
        <dbReference type="EMBL" id="TGZ74790.1"/>
    </source>
</evidence>
<feature type="DNA-binding region" description="Homeobox" evidence="5">
    <location>
        <begin position="298"/>
        <end position="357"/>
    </location>
</feature>
<feature type="domain" description="Homeobox" evidence="8">
    <location>
        <begin position="296"/>
        <end position="356"/>
    </location>
</feature>
<name>A0A4S2MDM8_OPIFE</name>
<sequence>MPGFTVADLVNRGKRSISQTPTKSGTTGANDNTSSTPTDTNLTGQNYYENRTNSPQFTFQQLSHPNDLDFLNSLHKEKHVNSCSPMVFQANHCIRSVDGHSMKQSWHNGVVEMEQTVKHHNEDPKNVSFGQLIDMISTPATLKYLLRMVPDIMNASSTSHIRRQKFLDNFQNLVTFDKPLENFRKHSHSPFSTVTAVDPRILDPQFRKPLNTIDTRIQSPSNDGAQVINELNNTQNRLAHEFDPQLWWETHFPSDLYDAGGYVRGYYEQSNQVKKYCNSTITTSATTSILYPSDLRKPKRIRTAFSPQQLFQLENMFEQNHYIVGQERKDLASSLGLTETQVKVWFQNRRTKFKRVRLDEKDEAEENDQHSIDAEQPSPTQSVDDKLCGRKRHATNLTLEKSFQSYPLVKEISRISGADSSPEKETAFRSAAHISDGKLNLHHRASSHTIS</sequence>
<dbReference type="OrthoDB" id="6159439at2759"/>
<dbReference type="InterPro" id="IPR000047">
    <property type="entry name" value="HTH_motif"/>
</dbReference>
<evidence type="ECO:0000256" key="6">
    <source>
        <dbReference type="RuleBase" id="RU000682"/>
    </source>
</evidence>
<evidence type="ECO:0000256" key="3">
    <source>
        <dbReference type="ARBA" id="ARBA00023155"/>
    </source>
</evidence>
<evidence type="ECO:0000256" key="4">
    <source>
        <dbReference type="ARBA" id="ARBA00023242"/>
    </source>
</evidence>
<keyword evidence="3 5" id="KW-0371">Homeobox</keyword>
<evidence type="ECO:0000256" key="2">
    <source>
        <dbReference type="ARBA" id="ARBA00023125"/>
    </source>
</evidence>
<feature type="compositionally biased region" description="Low complexity" evidence="7">
    <location>
        <begin position="30"/>
        <end position="42"/>
    </location>
</feature>
<dbReference type="InterPro" id="IPR050877">
    <property type="entry name" value="EMX-VAX-Noto_Homeobox_TFs"/>
</dbReference>
<proteinExistence type="predicted"/>
<dbReference type="SUPFAM" id="SSF46689">
    <property type="entry name" value="Homeodomain-like"/>
    <property type="match status" value="1"/>
</dbReference>
<protein>
    <recommendedName>
        <fullName evidence="8">Homeobox domain-containing protein</fullName>
    </recommendedName>
</protein>
<dbReference type="STRING" id="147828.A0A4S2MDM8"/>
<dbReference type="EMBL" id="SJOL01001501">
    <property type="protein sequence ID" value="TGZ74790.1"/>
    <property type="molecule type" value="Genomic_DNA"/>
</dbReference>
<reference evidence="9 10" key="1">
    <citation type="journal article" date="2019" name="BMC Genomics">
        <title>New insights from Opisthorchis felineus genome: update on genomics of the epidemiologically important liver flukes.</title>
        <authorList>
            <person name="Ershov N.I."/>
            <person name="Mordvinov V.A."/>
            <person name="Prokhortchouk E.B."/>
            <person name="Pakharukova M.Y."/>
            <person name="Gunbin K.V."/>
            <person name="Ustyantsev K."/>
            <person name="Genaev M.A."/>
            <person name="Blinov A.G."/>
            <person name="Mazur A."/>
            <person name="Boulygina E."/>
            <person name="Tsygankova S."/>
            <person name="Khrameeva E."/>
            <person name="Chekanov N."/>
            <person name="Fan G."/>
            <person name="Xiao A."/>
            <person name="Zhang H."/>
            <person name="Xu X."/>
            <person name="Yang H."/>
            <person name="Solovyev V."/>
            <person name="Lee S.M."/>
            <person name="Liu X."/>
            <person name="Afonnikov D.A."/>
            <person name="Skryabin K.G."/>
        </authorList>
    </citation>
    <scope>NUCLEOTIDE SEQUENCE [LARGE SCALE GENOMIC DNA]</scope>
    <source>
        <strain evidence="9">AK-0245</strain>
        <tissue evidence="9">Whole organism</tissue>
    </source>
</reference>
<evidence type="ECO:0000256" key="1">
    <source>
        <dbReference type="ARBA" id="ARBA00004123"/>
    </source>
</evidence>
<evidence type="ECO:0000256" key="5">
    <source>
        <dbReference type="PROSITE-ProRule" id="PRU00108"/>
    </source>
</evidence>
<feature type="region of interest" description="Disordered" evidence="7">
    <location>
        <begin position="360"/>
        <end position="386"/>
    </location>
</feature>
<dbReference type="InterPro" id="IPR009057">
    <property type="entry name" value="Homeodomain-like_sf"/>
</dbReference>
<comment type="subcellular location">
    <subcellularLocation>
        <location evidence="1 5 6">Nucleus</location>
    </subcellularLocation>
</comment>
<dbReference type="PROSITE" id="PS50071">
    <property type="entry name" value="HOMEOBOX_2"/>
    <property type="match status" value="1"/>
</dbReference>
<keyword evidence="4 5" id="KW-0539">Nucleus</keyword>
<dbReference type="InterPro" id="IPR017970">
    <property type="entry name" value="Homeobox_CS"/>
</dbReference>
<dbReference type="AlphaFoldDB" id="A0A4S2MDM8"/>
<keyword evidence="10" id="KW-1185">Reference proteome</keyword>
<evidence type="ECO:0000256" key="7">
    <source>
        <dbReference type="SAM" id="MobiDB-lite"/>
    </source>
</evidence>
<feature type="region of interest" description="Disordered" evidence="7">
    <location>
        <begin position="12"/>
        <end position="42"/>
    </location>
</feature>
<gene>
    <name evidence="9" type="ORF">CRM22_000756</name>
</gene>
<organism evidence="9 10">
    <name type="scientific">Opisthorchis felineus</name>
    <dbReference type="NCBI Taxonomy" id="147828"/>
    <lineage>
        <taxon>Eukaryota</taxon>
        <taxon>Metazoa</taxon>
        <taxon>Spiralia</taxon>
        <taxon>Lophotrochozoa</taxon>
        <taxon>Platyhelminthes</taxon>
        <taxon>Trematoda</taxon>
        <taxon>Digenea</taxon>
        <taxon>Opisthorchiida</taxon>
        <taxon>Opisthorchiata</taxon>
        <taxon>Opisthorchiidae</taxon>
        <taxon>Opisthorchis</taxon>
    </lineage>
</organism>
<dbReference type="InterPro" id="IPR001356">
    <property type="entry name" value="HD"/>
</dbReference>
<dbReference type="InterPro" id="IPR020479">
    <property type="entry name" value="HD_metazoa"/>
</dbReference>
<dbReference type="SMART" id="SM00389">
    <property type="entry name" value="HOX"/>
    <property type="match status" value="1"/>
</dbReference>